<protein>
    <recommendedName>
        <fullName evidence="3">Ashwin</fullName>
    </recommendedName>
</protein>
<name>A0A7D9EEG5_PARCT</name>
<dbReference type="EMBL" id="CACRXK020005729">
    <property type="protein sequence ID" value="CAB4007209.1"/>
    <property type="molecule type" value="Genomic_DNA"/>
</dbReference>
<feature type="compositionally biased region" description="Low complexity" evidence="5">
    <location>
        <begin position="179"/>
        <end position="189"/>
    </location>
</feature>
<dbReference type="PANTHER" id="PTHR28359:SF1">
    <property type="entry name" value="ASHWIN"/>
    <property type="match status" value="1"/>
</dbReference>
<evidence type="ECO:0000313" key="7">
    <source>
        <dbReference type="Proteomes" id="UP001152795"/>
    </source>
</evidence>
<evidence type="ECO:0000256" key="5">
    <source>
        <dbReference type="SAM" id="MobiDB-lite"/>
    </source>
</evidence>
<evidence type="ECO:0000256" key="1">
    <source>
        <dbReference type="ARBA" id="ARBA00004123"/>
    </source>
</evidence>
<dbReference type="AlphaFoldDB" id="A0A7D9EEG5"/>
<proteinExistence type="inferred from homology"/>
<dbReference type="GO" id="GO:0072669">
    <property type="term" value="C:tRNA-splicing ligase complex"/>
    <property type="evidence" value="ECO:0007669"/>
    <property type="project" value="InterPro"/>
</dbReference>
<accession>A0A7D9EEG5</accession>
<dbReference type="Pfam" id="PF15323">
    <property type="entry name" value="Ashwin"/>
    <property type="match status" value="1"/>
</dbReference>
<evidence type="ECO:0000313" key="6">
    <source>
        <dbReference type="EMBL" id="CAB4007209.1"/>
    </source>
</evidence>
<keyword evidence="4" id="KW-0539">Nucleus</keyword>
<comment type="caution">
    <text evidence="6">The sequence shown here is derived from an EMBL/GenBank/DDBJ whole genome shotgun (WGS) entry which is preliminary data.</text>
</comment>
<comment type="similarity">
    <text evidence="2">Belongs to the ashwin family.</text>
</comment>
<sequence>MADNSSSILSHPEILSVEKLKDILSCRGIPDKAIVDKDKNGLVQLFHRFIVPLPQRTTRNTRRANRLKIKRVTSPAGAREYSCRGIKRKSNSSDTDQTVPTKEDCNISHDKQSSISPTTECANKIISLRMNCQMSKPLKLNRDCLLHDPKQNNSVTKSKIVNYARQSKVSETTKRECSKISNKNSSQSIQERDKQDMPKKFKRITVTWP</sequence>
<dbReference type="PANTHER" id="PTHR28359">
    <property type="entry name" value="ASHWIN"/>
    <property type="match status" value="1"/>
</dbReference>
<organism evidence="6 7">
    <name type="scientific">Paramuricea clavata</name>
    <name type="common">Red gorgonian</name>
    <name type="synonym">Violescent sea-whip</name>
    <dbReference type="NCBI Taxonomy" id="317549"/>
    <lineage>
        <taxon>Eukaryota</taxon>
        <taxon>Metazoa</taxon>
        <taxon>Cnidaria</taxon>
        <taxon>Anthozoa</taxon>
        <taxon>Octocorallia</taxon>
        <taxon>Malacalcyonacea</taxon>
        <taxon>Plexauridae</taxon>
        <taxon>Paramuricea</taxon>
    </lineage>
</organism>
<dbReference type="GO" id="GO:0005634">
    <property type="term" value="C:nucleus"/>
    <property type="evidence" value="ECO:0007669"/>
    <property type="project" value="UniProtKB-SubCell"/>
</dbReference>
<dbReference type="OrthoDB" id="10071059at2759"/>
<feature type="region of interest" description="Disordered" evidence="5">
    <location>
        <begin position="167"/>
        <end position="209"/>
    </location>
</feature>
<evidence type="ECO:0000256" key="3">
    <source>
        <dbReference type="ARBA" id="ARBA00015134"/>
    </source>
</evidence>
<evidence type="ECO:0000256" key="2">
    <source>
        <dbReference type="ARBA" id="ARBA00007855"/>
    </source>
</evidence>
<comment type="subcellular location">
    <subcellularLocation>
        <location evidence="1">Nucleus</location>
    </subcellularLocation>
</comment>
<feature type="compositionally biased region" description="Basic and acidic residues" evidence="5">
    <location>
        <begin position="101"/>
        <end position="112"/>
    </location>
</feature>
<dbReference type="Proteomes" id="UP001152795">
    <property type="component" value="Unassembled WGS sequence"/>
</dbReference>
<gene>
    <name evidence="6" type="ORF">PACLA_8A019998</name>
</gene>
<dbReference type="InterPro" id="IPR024887">
    <property type="entry name" value="Ashwin"/>
</dbReference>
<feature type="compositionally biased region" description="Basic and acidic residues" evidence="5">
    <location>
        <begin position="190"/>
        <end position="199"/>
    </location>
</feature>
<reference evidence="6" key="1">
    <citation type="submission" date="2020-04" db="EMBL/GenBank/DDBJ databases">
        <authorList>
            <person name="Alioto T."/>
            <person name="Alioto T."/>
            <person name="Gomez Garrido J."/>
        </authorList>
    </citation>
    <scope>NUCLEOTIDE SEQUENCE</scope>
    <source>
        <strain evidence="6">A484AB</strain>
    </source>
</reference>
<feature type="region of interest" description="Disordered" evidence="5">
    <location>
        <begin position="78"/>
        <end position="113"/>
    </location>
</feature>
<evidence type="ECO:0000256" key="4">
    <source>
        <dbReference type="ARBA" id="ARBA00023242"/>
    </source>
</evidence>
<keyword evidence="7" id="KW-1185">Reference proteome</keyword>
<dbReference type="GO" id="GO:0048598">
    <property type="term" value="P:embryonic morphogenesis"/>
    <property type="evidence" value="ECO:0007669"/>
    <property type="project" value="InterPro"/>
</dbReference>